<organism evidence="1 2">
    <name type="scientific">Takifugu flavidus</name>
    <name type="common">sansaifugu</name>
    <dbReference type="NCBI Taxonomy" id="433684"/>
    <lineage>
        <taxon>Eukaryota</taxon>
        <taxon>Metazoa</taxon>
        <taxon>Chordata</taxon>
        <taxon>Craniata</taxon>
        <taxon>Vertebrata</taxon>
        <taxon>Euteleostomi</taxon>
        <taxon>Actinopterygii</taxon>
        <taxon>Neopterygii</taxon>
        <taxon>Teleostei</taxon>
        <taxon>Neoteleostei</taxon>
        <taxon>Acanthomorphata</taxon>
        <taxon>Eupercaria</taxon>
        <taxon>Tetraodontiformes</taxon>
        <taxon>Tetradontoidea</taxon>
        <taxon>Tetraodontidae</taxon>
        <taxon>Takifugu</taxon>
    </lineage>
</organism>
<evidence type="ECO:0000313" key="1">
    <source>
        <dbReference type="EMBL" id="TWW78479.1"/>
    </source>
</evidence>
<dbReference type="AlphaFoldDB" id="A0A5C6PHT3"/>
<protein>
    <submittedName>
        <fullName evidence="1">Uncharacterized protein</fullName>
    </submittedName>
</protein>
<dbReference type="Proteomes" id="UP000324091">
    <property type="component" value="Chromosome 11"/>
</dbReference>
<evidence type="ECO:0000313" key="2">
    <source>
        <dbReference type="Proteomes" id="UP000324091"/>
    </source>
</evidence>
<comment type="caution">
    <text evidence="1">The sequence shown here is derived from an EMBL/GenBank/DDBJ whole genome shotgun (WGS) entry which is preliminary data.</text>
</comment>
<gene>
    <name evidence="1" type="ORF">D4764_11G0006000</name>
</gene>
<keyword evidence="2" id="KW-1185">Reference proteome</keyword>
<reference evidence="1 2" key="1">
    <citation type="submission" date="2019-04" db="EMBL/GenBank/DDBJ databases">
        <title>Chromosome genome assembly for Takifugu flavidus.</title>
        <authorList>
            <person name="Xiao S."/>
        </authorList>
    </citation>
    <scope>NUCLEOTIDE SEQUENCE [LARGE SCALE GENOMIC DNA]</scope>
    <source>
        <strain evidence="1">HTHZ2018</strain>
        <tissue evidence="1">Muscle</tissue>
    </source>
</reference>
<name>A0A5C6PHT3_9TELE</name>
<accession>A0A5C6PHT3</accession>
<sequence length="57" mass="6261">MLGALRALIHLKVNRFGDGVISIRRKQGTELHGQTRVRLTGLIGSSTHDVLTVHPHP</sequence>
<proteinExistence type="predicted"/>
<dbReference type="EMBL" id="RHFK02000003">
    <property type="protein sequence ID" value="TWW78479.1"/>
    <property type="molecule type" value="Genomic_DNA"/>
</dbReference>